<dbReference type="PANTHER" id="PTHR35458">
    <property type="entry name" value="SLR0755 PROTEIN"/>
    <property type="match status" value="1"/>
</dbReference>
<evidence type="ECO:0000259" key="1">
    <source>
        <dbReference type="Pfam" id="PF01936"/>
    </source>
</evidence>
<dbReference type="PANTHER" id="PTHR35458:SF2">
    <property type="entry name" value="SLR0755 PROTEIN"/>
    <property type="match status" value="1"/>
</dbReference>
<sequence>MFTAKTQRIKDIAEDKQEVIKRLESIFDANTRVYIDYANVRPWSEKLGWHIDLKRLKQFLDSFSTIQAINFYNGYLAGNERSEKEKTEAENYKYILRTKPVKILNFSINASSVPADSTILVKQFIRRALLKKYEVGTIEYLNQRFADMNKKGEYFIEDMKCNFDVEIGVDMLLDCERNSAETFILWSGDSDFADPIKKLISAGKRVYLFATAGRISSELNELRESGLKIVDIFELKEFICWLKESAYKSTKDPVTEAL</sequence>
<name>A0A0G0XGS8_9BACT</name>
<evidence type="ECO:0000313" key="2">
    <source>
        <dbReference type="EMBL" id="KKS24069.1"/>
    </source>
</evidence>
<reference evidence="2 3" key="1">
    <citation type="journal article" date="2015" name="Nature">
        <title>rRNA introns, odd ribosomes, and small enigmatic genomes across a large radiation of phyla.</title>
        <authorList>
            <person name="Brown C.T."/>
            <person name="Hug L.A."/>
            <person name="Thomas B.C."/>
            <person name="Sharon I."/>
            <person name="Castelle C.J."/>
            <person name="Singh A."/>
            <person name="Wilkins M.J."/>
            <person name="Williams K.H."/>
            <person name="Banfield J.F."/>
        </authorList>
    </citation>
    <scope>NUCLEOTIDE SEQUENCE [LARGE SCALE GENOMIC DNA]</scope>
</reference>
<comment type="caution">
    <text evidence="2">The sequence shown here is derived from an EMBL/GenBank/DDBJ whole genome shotgun (WGS) entry which is preliminary data.</text>
</comment>
<accession>A0A0G0XGS8</accession>
<organism evidence="2 3">
    <name type="scientific">Candidatus Jorgensenbacteria bacterium GW2011_GWF2_41_8</name>
    <dbReference type="NCBI Taxonomy" id="1618667"/>
    <lineage>
        <taxon>Bacteria</taxon>
        <taxon>Candidatus Joergenseniibacteriota</taxon>
    </lineage>
</organism>
<dbReference type="EMBL" id="LCCD01000031">
    <property type="protein sequence ID" value="KKS24069.1"/>
    <property type="molecule type" value="Genomic_DNA"/>
</dbReference>
<feature type="domain" description="NYN" evidence="1">
    <location>
        <begin position="32"/>
        <end position="219"/>
    </location>
</feature>
<dbReference type="Gene3D" id="3.40.50.1010">
    <property type="entry name" value="5'-nuclease"/>
    <property type="match status" value="1"/>
</dbReference>
<gene>
    <name evidence="2" type="ORF">UU83_C0031G0002</name>
</gene>
<dbReference type="Pfam" id="PF01936">
    <property type="entry name" value="NYN"/>
    <property type="match status" value="1"/>
</dbReference>
<protein>
    <recommendedName>
        <fullName evidence="1">NYN domain-containing protein</fullName>
    </recommendedName>
</protein>
<dbReference type="GO" id="GO:0004540">
    <property type="term" value="F:RNA nuclease activity"/>
    <property type="evidence" value="ECO:0007669"/>
    <property type="project" value="InterPro"/>
</dbReference>
<proteinExistence type="predicted"/>
<dbReference type="InterPro" id="IPR021139">
    <property type="entry name" value="NYN"/>
</dbReference>
<dbReference type="AlphaFoldDB" id="A0A0G0XGS8"/>
<dbReference type="Proteomes" id="UP000033856">
    <property type="component" value="Unassembled WGS sequence"/>
</dbReference>
<evidence type="ECO:0000313" key="3">
    <source>
        <dbReference type="Proteomes" id="UP000033856"/>
    </source>
</evidence>
<dbReference type="InterPro" id="IPR047140">
    <property type="entry name" value="LabA"/>
</dbReference>